<keyword evidence="2" id="KW-0548">Nucleotidyltransferase</keyword>
<dbReference type="GO" id="GO:0009117">
    <property type="term" value="P:nucleotide metabolic process"/>
    <property type="evidence" value="ECO:0007669"/>
    <property type="project" value="UniProtKB-KW"/>
</dbReference>
<dbReference type="InterPro" id="IPR047805">
    <property type="entry name" value="GAMP_synthase"/>
</dbReference>
<dbReference type="GO" id="GO:0140701">
    <property type="term" value="F:3',3'-cyclic GMP-AMP synthase activity"/>
    <property type="evidence" value="ECO:0007669"/>
    <property type="project" value="InterPro"/>
</dbReference>
<keyword evidence="1" id="KW-0808">Transferase</keyword>
<evidence type="ECO:0000256" key="2">
    <source>
        <dbReference type="ARBA" id="ARBA00022695"/>
    </source>
</evidence>
<evidence type="ECO:0000313" key="15">
    <source>
        <dbReference type="Proteomes" id="UP000050956"/>
    </source>
</evidence>
<evidence type="ECO:0000259" key="12">
    <source>
        <dbReference type="Pfam" id="PF21654"/>
    </source>
</evidence>
<evidence type="ECO:0000256" key="3">
    <source>
        <dbReference type="ARBA" id="ARBA00022723"/>
    </source>
</evidence>
<organism evidence="14 15">
    <name type="scientific">Stenotrophomonas ginsengisoli</name>
    <dbReference type="NCBI Taxonomy" id="336566"/>
    <lineage>
        <taxon>Bacteria</taxon>
        <taxon>Pseudomonadati</taxon>
        <taxon>Pseudomonadota</taxon>
        <taxon>Gammaproteobacteria</taxon>
        <taxon>Lysobacterales</taxon>
        <taxon>Lysobacteraceae</taxon>
        <taxon>Stenotrophomonas</taxon>
    </lineage>
</organism>
<keyword evidence="15" id="KW-1185">Reference proteome</keyword>
<dbReference type="Pfam" id="PF21654">
    <property type="entry name" value="DncV-like_NTFase"/>
    <property type="match status" value="1"/>
</dbReference>
<evidence type="ECO:0000313" key="14">
    <source>
        <dbReference type="EMBL" id="KRG78248.1"/>
    </source>
</evidence>
<dbReference type="InterPro" id="IPR048445">
    <property type="entry name" value="DncV-like_NTFase"/>
</dbReference>
<dbReference type="EMBL" id="LDJM01000011">
    <property type="protein sequence ID" value="KRG78248.1"/>
    <property type="molecule type" value="Genomic_DNA"/>
</dbReference>
<comment type="caution">
    <text evidence="14">The sequence shown here is derived from an EMBL/GenBank/DDBJ whole genome shotgun (WGS) entry which is preliminary data.</text>
</comment>
<evidence type="ECO:0000256" key="1">
    <source>
        <dbReference type="ARBA" id="ARBA00022679"/>
    </source>
</evidence>
<dbReference type="STRING" id="336566.ABB30_04095"/>
<reference evidence="14 15" key="1">
    <citation type="submission" date="2015-05" db="EMBL/GenBank/DDBJ databases">
        <title>Genome sequencing and analysis of members of genus Stenotrophomonas.</title>
        <authorList>
            <person name="Patil P.P."/>
            <person name="Midha S."/>
            <person name="Patil P.B."/>
        </authorList>
    </citation>
    <scope>NUCLEOTIDE SEQUENCE [LARGE SCALE GENOMIC DNA]</scope>
    <source>
        <strain evidence="14 15">DSM 24757</strain>
    </source>
</reference>
<dbReference type="PATRIC" id="fig|336566.3.peg.155"/>
<evidence type="ECO:0000256" key="10">
    <source>
        <dbReference type="ARBA" id="ARBA00044145"/>
    </source>
</evidence>
<keyword evidence="4" id="KW-0547">Nucleotide-binding</keyword>
<evidence type="ECO:0000256" key="9">
    <source>
        <dbReference type="ARBA" id="ARBA00023134"/>
    </source>
</evidence>
<keyword evidence="9" id="KW-0342">GTP-binding</keyword>
<evidence type="ECO:0000256" key="5">
    <source>
        <dbReference type="ARBA" id="ARBA00022840"/>
    </source>
</evidence>
<dbReference type="GO" id="GO:0051607">
    <property type="term" value="P:defense response to virus"/>
    <property type="evidence" value="ECO:0007669"/>
    <property type="project" value="UniProtKB-KW"/>
</dbReference>
<keyword evidence="3" id="KW-0479">Metal-binding</keyword>
<keyword evidence="8" id="KW-0051">Antiviral defense</keyword>
<keyword evidence="5" id="KW-0067">ATP-binding</keyword>
<dbReference type="Pfam" id="PF21713">
    <property type="entry name" value="DncV_C"/>
    <property type="match status" value="1"/>
</dbReference>
<keyword evidence="6" id="KW-0460">Magnesium</keyword>
<dbReference type="NCBIfam" id="NF041078">
    <property type="entry name" value="cGAS"/>
    <property type="match status" value="1"/>
</dbReference>
<dbReference type="GO" id="GO:0005525">
    <property type="term" value="F:GTP binding"/>
    <property type="evidence" value="ECO:0007669"/>
    <property type="project" value="UniProtKB-KW"/>
</dbReference>
<evidence type="ECO:0000256" key="6">
    <source>
        <dbReference type="ARBA" id="ARBA00022842"/>
    </source>
</evidence>
<proteinExistence type="predicted"/>
<comment type="catalytic activity">
    <reaction evidence="11">
        <text>GTP + ATP = 3',3'-cGAMP + 2 diphosphate</text>
        <dbReference type="Rhea" id="RHEA:35647"/>
        <dbReference type="ChEBI" id="CHEBI:30616"/>
        <dbReference type="ChEBI" id="CHEBI:33019"/>
        <dbReference type="ChEBI" id="CHEBI:37565"/>
        <dbReference type="ChEBI" id="CHEBI:71501"/>
    </reaction>
    <physiologicalReaction direction="left-to-right" evidence="11">
        <dbReference type="Rhea" id="RHEA:35648"/>
    </physiologicalReaction>
</comment>
<gene>
    <name evidence="14" type="ORF">ABB30_04095</name>
</gene>
<accession>A0A0R0DKX8</accession>
<dbReference type="RefSeq" id="WP_057637044.1">
    <property type="nucleotide sequence ID" value="NZ_LDJM01000011.1"/>
</dbReference>
<dbReference type="GO" id="GO:0005524">
    <property type="term" value="F:ATP binding"/>
    <property type="evidence" value="ECO:0007669"/>
    <property type="project" value="UniProtKB-KW"/>
</dbReference>
<evidence type="ECO:0000256" key="8">
    <source>
        <dbReference type="ARBA" id="ARBA00023118"/>
    </source>
</evidence>
<feature type="domain" description="Cyclic GMP-AMP synthase DncV-like nucleotidyltransferase" evidence="12">
    <location>
        <begin position="62"/>
        <end position="154"/>
    </location>
</feature>
<evidence type="ECO:0000259" key="13">
    <source>
        <dbReference type="Pfam" id="PF21713"/>
    </source>
</evidence>
<evidence type="ECO:0000256" key="11">
    <source>
        <dbReference type="ARBA" id="ARBA00048304"/>
    </source>
</evidence>
<feature type="domain" description="Cyclic GMP-AMP synthase C-terminal" evidence="13">
    <location>
        <begin position="236"/>
        <end position="363"/>
    </location>
</feature>
<sequence>MLSLHKLFKNDGNPTSLDEVITPSAAQKRALMDAKNDIRDHLRKTIREATVSVLGMPHMVTPRFRTQGSWAYKTCIKGAHLPPQEMDWDFGVYLPVTAWEDTSPPRAMARLYFEFVERSLADLCEQKGWVLDNSNKRCARVKISDWGHVDLPLYAAPEDKFRDVAEKSVLDSSMKRTNHLRENASLEEFSEKGEMPNDFWVLMDEIHVAKRDGTWQKSDPEQVANWFDDRVTEHTDQLRRVCRYLKAWRDYNWESGGPTSVLIMIIVSKSFLAIRGRDDLALENAAADLAKRLADDVREVGIDLGVEDFNRLSPADRIVASQKAKELQQAIYNSRHYGPGLVGKAIANMQAHFGDRISNDASLVVVDNAAEVRSTAAARVAAPAVGATKAGWRSK</sequence>
<evidence type="ECO:0000256" key="4">
    <source>
        <dbReference type="ARBA" id="ARBA00022741"/>
    </source>
</evidence>
<dbReference type="AlphaFoldDB" id="A0A0R0DKX8"/>
<keyword evidence="7" id="KW-0546">Nucleotide metabolism</keyword>
<protein>
    <recommendedName>
        <fullName evidence="10">Cyclic GMP-AMP synthase</fullName>
    </recommendedName>
</protein>
<evidence type="ECO:0000256" key="7">
    <source>
        <dbReference type="ARBA" id="ARBA00023080"/>
    </source>
</evidence>
<dbReference type="Proteomes" id="UP000050956">
    <property type="component" value="Unassembled WGS sequence"/>
</dbReference>
<dbReference type="OrthoDB" id="6402963at2"/>
<name>A0A0R0DKX8_9GAMM</name>
<dbReference type="GO" id="GO:0046872">
    <property type="term" value="F:metal ion binding"/>
    <property type="evidence" value="ECO:0007669"/>
    <property type="project" value="UniProtKB-KW"/>
</dbReference>
<dbReference type="InterPro" id="IPR048446">
    <property type="entry name" value="DncV_C"/>
</dbReference>